<evidence type="ECO:0000313" key="2">
    <source>
        <dbReference type="EMBL" id="MPL72804.1"/>
    </source>
</evidence>
<gene>
    <name evidence="2" type="ORF">SDC9_18594</name>
</gene>
<accession>A0A644U0R9</accession>
<evidence type="ECO:0008006" key="3">
    <source>
        <dbReference type="Google" id="ProtNLM"/>
    </source>
</evidence>
<dbReference type="EMBL" id="VSSQ01000068">
    <property type="protein sequence ID" value="MPL72804.1"/>
    <property type="molecule type" value="Genomic_DNA"/>
</dbReference>
<protein>
    <recommendedName>
        <fullName evidence="3">SIMPL domain-containing protein</fullName>
    </recommendedName>
</protein>
<proteinExistence type="predicted"/>
<organism evidence="2">
    <name type="scientific">bioreactor metagenome</name>
    <dbReference type="NCBI Taxonomy" id="1076179"/>
    <lineage>
        <taxon>unclassified sequences</taxon>
        <taxon>metagenomes</taxon>
        <taxon>ecological metagenomes</taxon>
    </lineage>
</organism>
<comment type="caution">
    <text evidence="2">The sequence shown here is derived from an EMBL/GenBank/DDBJ whole genome shotgun (WGS) entry which is preliminary data.</text>
</comment>
<dbReference type="InterPro" id="IPR016907">
    <property type="entry name" value="UCP029033"/>
</dbReference>
<keyword evidence="1" id="KW-0472">Membrane</keyword>
<evidence type="ECO:0000256" key="1">
    <source>
        <dbReference type="SAM" id="Phobius"/>
    </source>
</evidence>
<dbReference type="GO" id="GO:0006974">
    <property type="term" value="P:DNA damage response"/>
    <property type="evidence" value="ECO:0007669"/>
    <property type="project" value="TreeGrafter"/>
</dbReference>
<feature type="transmembrane region" description="Helical" evidence="1">
    <location>
        <begin position="6"/>
        <end position="28"/>
    </location>
</feature>
<keyword evidence="1" id="KW-0812">Transmembrane</keyword>
<keyword evidence="1" id="KW-1133">Transmembrane helix</keyword>
<dbReference type="PANTHER" id="PTHR34387">
    <property type="entry name" value="SLR1258 PROTEIN"/>
    <property type="match status" value="1"/>
</dbReference>
<dbReference type="InterPro" id="IPR007497">
    <property type="entry name" value="SIMPL/DUF541"/>
</dbReference>
<dbReference type="AlphaFoldDB" id="A0A644U0R9"/>
<dbReference type="InterPro" id="IPR052022">
    <property type="entry name" value="26kDa_periplasmic_antigen"/>
</dbReference>
<dbReference type="PANTHER" id="PTHR34387:SF2">
    <property type="entry name" value="SLR1258 PROTEIN"/>
    <property type="match status" value="1"/>
</dbReference>
<dbReference type="Pfam" id="PF04402">
    <property type="entry name" value="SIMPL"/>
    <property type="match status" value="1"/>
</dbReference>
<reference evidence="2" key="1">
    <citation type="submission" date="2019-08" db="EMBL/GenBank/DDBJ databases">
        <authorList>
            <person name="Kucharzyk K."/>
            <person name="Murdoch R.W."/>
            <person name="Higgins S."/>
            <person name="Loffler F."/>
        </authorList>
    </citation>
    <scope>NUCLEOTIDE SEQUENCE</scope>
</reference>
<sequence length="240" mass="27217">MAKNIQLSTIIIGICVSISLLFVGYFIYKGLKTFSDKERVVSVRGLSEMTVDADYANLKIKYTEGDNDMQSLLNKIEENNNKIVSFIKSNGLTDSEINLGVPVIKDKKNTEYNNNYSSNSLRYYCEETITIQSNKVENVRKIELSQFDLYKQGITLSQSSYEYEGDSKYTFTKLNDIKPKMIEESTNNARIAGEQFSKNSKSKLGGIKSAYQGQFEITPTENPLKLKVRVVSSISYFLND</sequence>
<dbReference type="PIRSF" id="PIRSF029033">
    <property type="entry name" value="UCP029033"/>
    <property type="match status" value="1"/>
</dbReference>
<name>A0A644U0R9_9ZZZZ</name>